<dbReference type="GO" id="GO:0006897">
    <property type="term" value="P:endocytosis"/>
    <property type="evidence" value="ECO:0007669"/>
    <property type="project" value="TreeGrafter"/>
</dbReference>
<sequence>MGSPILHEFKKQASFFFKEKFKTARLALTDVTPAQLLTEEATNEDFLAPDTRTMAIISRAAFEVDDYYRIADILHRRLTKFDMKTWRVSYKSLLVLEHLLTHGPLRASDEFQGNKETIKEMGSFQFVDEKGFNWGLSVRNLSARILKLLENDKFLKEERGKARKLTRGIQGFGSFSRHQSPSRHDGSFKGLAFRSNSNITNKDYEFLASDDEFSTEEMDQKAQNFCETFGEEDHPFSYNEHHTTTSSFLPLE</sequence>
<proteinExistence type="predicted"/>
<feature type="domain" description="ENTH" evidence="5">
    <location>
        <begin position="26"/>
        <end position="159"/>
    </location>
</feature>
<dbReference type="PROSITE" id="PS50942">
    <property type="entry name" value="ENTH"/>
    <property type="match status" value="1"/>
</dbReference>
<dbReference type="InterPro" id="IPR008942">
    <property type="entry name" value="ENTH_VHS"/>
</dbReference>
<dbReference type="PANTHER" id="PTHR12276:SF113">
    <property type="entry name" value="ENTH_VHS FAMILY PROTEIN"/>
    <property type="match status" value="1"/>
</dbReference>
<dbReference type="InterPro" id="IPR013809">
    <property type="entry name" value="ENTH"/>
</dbReference>
<gene>
    <name evidence="6" type="ORF">JCGZ_01461</name>
</gene>
<dbReference type="STRING" id="180498.A0A067L925"/>
<dbReference type="GO" id="GO:0005886">
    <property type="term" value="C:plasma membrane"/>
    <property type="evidence" value="ECO:0007669"/>
    <property type="project" value="TreeGrafter"/>
</dbReference>
<evidence type="ECO:0000313" key="7">
    <source>
        <dbReference type="Proteomes" id="UP000027138"/>
    </source>
</evidence>
<evidence type="ECO:0000313" key="6">
    <source>
        <dbReference type="EMBL" id="KDP44961.1"/>
    </source>
</evidence>
<dbReference type="PANTHER" id="PTHR12276">
    <property type="entry name" value="EPSIN/ENT-RELATED"/>
    <property type="match status" value="1"/>
</dbReference>
<organism evidence="6 7">
    <name type="scientific">Jatropha curcas</name>
    <name type="common">Barbados nut</name>
    <dbReference type="NCBI Taxonomy" id="180498"/>
    <lineage>
        <taxon>Eukaryota</taxon>
        <taxon>Viridiplantae</taxon>
        <taxon>Streptophyta</taxon>
        <taxon>Embryophyta</taxon>
        <taxon>Tracheophyta</taxon>
        <taxon>Spermatophyta</taxon>
        <taxon>Magnoliopsida</taxon>
        <taxon>eudicotyledons</taxon>
        <taxon>Gunneridae</taxon>
        <taxon>Pentapetalae</taxon>
        <taxon>rosids</taxon>
        <taxon>fabids</taxon>
        <taxon>Malpighiales</taxon>
        <taxon>Euphorbiaceae</taxon>
        <taxon>Crotonoideae</taxon>
        <taxon>Jatropheae</taxon>
        <taxon>Jatropha</taxon>
    </lineage>
</organism>
<dbReference type="AlphaFoldDB" id="A0A067L925"/>
<dbReference type="CDD" id="cd03571">
    <property type="entry name" value="ENTH"/>
    <property type="match status" value="1"/>
</dbReference>
<dbReference type="Pfam" id="PF01417">
    <property type="entry name" value="ENTH"/>
    <property type="match status" value="1"/>
</dbReference>
<evidence type="ECO:0000259" key="5">
    <source>
        <dbReference type="PROSITE" id="PS50942"/>
    </source>
</evidence>
<accession>A0A067L925</accession>
<keyword evidence="3" id="KW-0333">Golgi apparatus</keyword>
<dbReference type="GO" id="GO:0030125">
    <property type="term" value="C:clathrin vesicle coat"/>
    <property type="evidence" value="ECO:0007669"/>
    <property type="project" value="TreeGrafter"/>
</dbReference>
<dbReference type="Proteomes" id="UP000027138">
    <property type="component" value="Unassembled WGS sequence"/>
</dbReference>
<name>A0A067L925_JATCU</name>
<reference evidence="6 7" key="1">
    <citation type="journal article" date="2014" name="PLoS ONE">
        <title>Global Analysis of Gene Expression Profiles in Physic Nut (Jatropha curcas L.) Seedlings Exposed to Salt Stress.</title>
        <authorList>
            <person name="Zhang L."/>
            <person name="Zhang C."/>
            <person name="Wu P."/>
            <person name="Chen Y."/>
            <person name="Li M."/>
            <person name="Jiang H."/>
            <person name="Wu G."/>
        </authorList>
    </citation>
    <scope>NUCLEOTIDE SEQUENCE [LARGE SCALE GENOMIC DNA]</scope>
    <source>
        <strain evidence="7">cv. GZQX0401</strain>
        <tissue evidence="6">Young leaves</tissue>
    </source>
</reference>
<evidence type="ECO:0000256" key="2">
    <source>
        <dbReference type="ARBA" id="ARBA00004555"/>
    </source>
</evidence>
<dbReference type="EMBL" id="KK914240">
    <property type="protein sequence ID" value="KDP44961.1"/>
    <property type="molecule type" value="Genomic_DNA"/>
</dbReference>
<evidence type="ECO:0000256" key="4">
    <source>
        <dbReference type="ARBA" id="ARBA00023329"/>
    </source>
</evidence>
<keyword evidence="7" id="KW-1185">Reference proteome</keyword>
<dbReference type="GO" id="GO:0030276">
    <property type="term" value="F:clathrin binding"/>
    <property type="evidence" value="ECO:0007669"/>
    <property type="project" value="TreeGrafter"/>
</dbReference>
<dbReference type="SUPFAM" id="SSF48464">
    <property type="entry name" value="ENTH/VHS domain"/>
    <property type="match status" value="1"/>
</dbReference>
<dbReference type="Gene3D" id="1.25.40.90">
    <property type="match status" value="1"/>
</dbReference>
<evidence type="ECO:0000256" key="1">
    <source>
        <dbReference type="ARBA" id="ARBA00004132"/>
    </source>
</evidence>
<evidence type="ECO:0000256" key="3">
    <source>
        <dbReference type="ARBA" id="ARBA00023034"/>
    </source>
</evidence>
<dbReference type="GO" id="GO:0005543">
    <property type="term" value="F:phospholipid binding"/>
    <property type="evidence" value="ECO:0007669"/>
    <property type="project" value="TreeGrafter"/>
</dbReference>
<keyword evidence="4" id="KW-0968">Cytoplasmic vesicle</keyword>
<dbReference type="GO" id="GO:0005768">
    <property type="term" value="C:endosome"/>
    <property type="evidence" value="ECO:0007669"/>
    <property type="project" value="TreeGrafter"/>
</dbReference>
<protein>
    <recommendedName>
        <fullName evidence="5">ENTH domain-containing protein</fullName>
    </recommendedName>
</protein>
<dbReference type="OrthoDB" id="4033880at2759"/>
<comment type="subcellular location">
    <subcellularLocation>
        <location evidence="1">Cytoplasmic vesicle</location>
        <location evidence="1">Clathrin-coated vesicle</location>
    </subcellularLocation>
    <subcellularLocation>
        <location evidence="2">Golgi apparatus</location>
    </subcellularLocation>
</comment>
<dbReference type="SMART" id="SM00273">
    <property type="entry name" value="ENTH"/>
    <property type="match status" value="1"/>
</dbReference>
<dbReference type="GO" id="GO:0005794">
    <property type="term" value="C:Golgi apparatus"/>
    <property type="evidence" value="ECO:0007669"/>
    <property type="project" value="UniProtKB-SubCell"/>
</dbReference>